<protein>
    <submittedName>
        <fullName evidence="1">Uncharacterized protein</fullName>
    </submittedName>
</protein>
<dbReference type="AlphaFoldDB" id="A0AAV6VPH9"/>
<dbReference type="Proteomes" id="UP000827092">
    <property type="component" value="Unassembled WGS sequence"/>
</dbReference>
<accession>A0AAV6VPH9</accession>
<sequence>MKSWFSEAGTVNSNALVSPAVTPSDAPAACSDELATNSDAPACLMPCVVFPSALSTNPDAPAYLTISPCVVLPSAPSTNPDVPACVDEVTSKQYVIVQEWNLGDYQP</sequence>
<organism evidence="1 2">
    <name type="scientific">Oedothorax gibbosus</name>
    <dbReference type="NCBI Taxonomy" id="931172"/>
    <lineage>
        <taxon>Eukaryota</taxon>
        <taxon>Metazoa</taxon>
        <taxon>Ecdysozoa</taxon>
        <taxon>Arthropoda</taxon>
        <taxon>Chelicerata</taxon>
        <taxon>Arachnida</taxon>
        <taxon>Araneae</taxon>
        <taxon>Araneomorphae</taxon>
        <taxon>Entelegynae</taxon>
        <taxon>Araneoidea</taxon>
        <taxon>Linyphiidae</taxon>
        <taxon>Erigoninae</taxon>
        <taxon>Oedothorax</taxon>
    </lineage>
</organism>
<gene>
    <name evidence="1" type="ORF">JTE90_026441</name>
</gene>
<proteinExistence type="predicted"/>
<dbReference type="EMBL" id="JAFNEN010000038">
    <property type="protein sequence ID" value="KAG8198540.1"/>
    <property type="molecule type" value="Genomic_DNA"/>
</dbReference>
<reference evidence="1 2" key="1">
    <citation type="journal article" date="2022" name="Nat. Ecol. Evol.">
        <title>A masculinizing supergene underlies an exaggerated male reproductive morph in a spider.</title>
        <authorList>
            <person name="Hendrickx F."/>
            <person name="De Corte Z."/>
            <person name="Sonet G."/>
            <person name="Van Belleghem S.M."/>
            <person name="Kostlbacher S."/>
            <person name="Vangestel C."/>
        </authorList>
    </citation>
    <scope>NUCLEOTIDE SEQUENCE [LARGE SCALE GENOMIC DNA]</scope>
    <source>
        <strain evidence="1">W744_W776</strain>
    </source>
</reference>
<comment type="caution">
    <text evidence="1">The sequence shown here is derived from an EMBL/GenBank/DDBJ whole genome shotgun (WGS) entry which is preliminary data.</text>
</comment>
<keyword evidence="2" id="KW-1185">Reference proteome</keyword>
<evidence type="ECO:0000313" key="2">
    <source>
        <dbReference type="Proteomes" id="UP000827092"/>
    </source>
</evidence>
<name>A0AAV6VPH9_9ARAC</name>
<evidence type="ECO:0000313" key="1">
    <source>
        <dbReference type="EMBL" id="KAG8198540.1"/>
    </source>
</evidence>